<proteinExistence type="predicted"/>
<protein>
    <submittedName>
        <fullName evidence="2">Uncharacterized protein</fullName>
    </submittedName>
</protein>
<reference evidence="2" key="1">
    <citation type="submission" date="2020-11" db="EMBL/GenBank/DDBJ databases">
        <authorList>
            <consortium name="DOE Joint Genome Institute"/>
            <person name="Ahrendt S."/>
            <person name="Riley R."/>
            <person name="Andreopoulos W."/>
            <person name="Labutti K."/>
            <person name="Pangilinan J."/>
            <person name="Ruiz-Duenas F.J."/>
            <person name="Barrasa J.M."/>
            <person name="Sanchez-Garcia M."/>
            <person name="Camarero S."/>
            <person name="Miyauchi S."/>
            <person name="Serrano A."/>
            <person name="Linde D."/>
            <person name="Babiker R."/>
            <person name="Drula E."/>
            <person name="Ayuso-Fernandez I."/>
            <person name="Pacheco R."/>
            <person name="Padilla G."/>
            <person name="Ferreira P."/>
            <person name="Barriuso J."/>
            <person name="Kellner H."/>
            <person name="Castanera R."/>
            <person name="Alfaro M."/>
            <person name="Ramirez L."/>
            <person name="Pisabarro A.G."/>
            <person name="Kuo A."/>
            <person name="Tritt A."/>
            <person name="Lipzen A."/>
            <person name="He G."/>
            <person name="Yan M."/>
            <person name="Ng V."/>
            <person name="Cullen D."/>
            <person name="Martin F."/>
            <person name="Rosso M.-N."/>
            <person name="Henrissat B."/>
            <person name="Hibbett D."/>
            <person name="Martinez A.T."/>
            <person name="Grigoriev I.V."/>
        </authorList>
    </citation>
    <scope>NUCLEOTIDE SEQUENCE</scope>
    <source>
        <strain evidence="2">CBS 247.69</strain>
    </source>
</reference>
<evidence type="ECO:0000313" key="2">
    <source>
        <dbReference type="EMBL" id="KAF9467127.1"/>
    </source>
</evidence>
<accession>A0A9P5YDZ8</accession>
<keyword evidence="1" id="KW-0812">Transmembrane</keyword>
<keyword evidence="1" id="KW-0472">Membrane</keyword>
<dbReference type="EMBL" id="MU150238">
    <property type="protein sequence ID" value="KAF9467127.1"/>
    <property type="molecule type" value="Genomic_DNA"/>
</dbReference>
<gene>
    <name evidence="2" type="ORF">BDZ94DRAFT_1249627</name>
</gene>
<feature type="transmembrane region" description="Helical" evidence="1">
    <location>
        <begin position="15"/>
        <end position="34"/>
    </location>
</feature>
<keyword evidence="3" id="KW-1185">Reference proteome</keyword>
<comment type="caution">
    <text evidence="2">The sequence shown here is derived from an EMBL/GenBank/DDBJ whole genome shotgun (WGS) entry which is preliminary data.</text>
</comment>
<dbReference type="Proteomes" id="UP000807353">
    <property type="component" value="Unassembled WGS sequence"/>
</dbReference>
<keyword evidence="1" id="KW-1133">Transmembrane helix</keyword>
<evidence type="ECO:0000313" key="3">
    <source>
        <dbReference type="Proteomes" id="UP000807353"/>
    </source>
</evidence>
<sequence>MRPISNLRHLRLKDYYAYSAIVHFGNTIFPFPVLGGLTRFSLYGNTTSVPR</sequence>
<dbReference type="AlphaFoldDB" id="A0A9P5YDZ8"/>
<evidence type="ECO:0000256" key="1">
    <source>
        <dbReference type="SAM" id="Phobius"/>
    </source>
</evidence>
<name>A0A9P5YDZ8_9AGAR</name>
<organism evidence="2 3">
    <name type="scientific">Collybia nuda</name>
    <dbReference type="NCBI Taxonomy" id="64659"/>
    <lineage>
        <taxon>Eukaryota</taxon>
        <taxon>Fungi</taxon>
        <taxon>Dikarya</taxon>
        <taxon>Basidiomycota</taxon>
        <taxon>Agaricomycotina</taxon>
        <taxon>Agaricomycetes</taxon>
        <taxon>Agaricomycetidae</taxon>
        <taxon>Agaricales</taxon>
        <taxon>Tricholomatineae</taxon>
        <taxon>Clitocybaceae</taxon>
        <taxon>Collybia</taxon>
    </lineage>
</organism>